<keyword evidence="1" id="KW-0812">Transmembrane</keyword>
<reference evidence="2" key="1">
    <citation type="submission" date="2021-01" db="EMBL/GenBank/DDBJ databases">
        <authorList>
            <person name="Corre E."/>
            <person name="Pelletier E."/>
            <person name="Niang G."/>
            <person name="Scheremetjew M."/>
            <person name="Finn R."/>
            <person name="Kale V."/>
            <person name="Holt S."/>
            <person name="Cochrane G."/>
            <person name="Meng A."/>
            <person name="Brown T."/>
            <person name="Cohen L."/>
        </authorList>
    </citation>
    <scope>NUCLEOTIDE SEQUENCE</scope>
    <source>
        <strain evidence="2">CCMP281</strain>
    </source>
</reference>
<keyword evidence="1" id="KW-0472">Membrane</keyword>
<gene>
    <name evidence="2" type="ORF">HERI1096_LOCUS2141</name>
</gene>
<proteinExistence type="predicted"/>
<dbReference type="AlphaFoldDB" id="A0A7S3AEX5"/>
<feature type="transmembrane region" description="Helical" evidence="1">
    <location>
        <begin position="84"/>
        <end position="102"/>
    </location>
</feature>
<dbReference type="EMBL" id="HBHX01003852">
    <property type="protein sequence ID" value="CAE0100484.1"/>
    <property type="molecule type" value="Transcribed_RNA"/>
</dbReference>
<name>A0A7S3AEX5_9EUKA</name>
<protein>
    <submittedName>
        <fullName evidence="2">Uncharacterized protein</fullName>
    </submittedName>
</protein>
<keyword evidence="1" id="KW-1133">Transmembrane helix</keyword>
<sequence>MSLVLGSLSAPAFSRAIETHPVMFMGITSAGRAAAYALCASGAEHKVIALPFAMNPVAAFIVALQHAAGSAIVAASLSRSHRYALLFSANTLMANGIAAVLGNVGAHLSWGANSYYWAVACTQLALLVAAPFLFASRPRLIRTGVDLVVSDCAVLHELDTTHAAPRVVD</sequence>
<feature type="transmembrane region" description="Helical" evidence="1">
    <location>
        <begin position="114"/>
        <end position="134"/>
    </location>
</feature>
<accession>A0A7S3AEX5</accession>
<feature type="transmembrane region" description="Helical" evidence="1">
    <location>
        <begin position="57"/>
        <end position="77"/>
    </location>
</feature>
<evidence type="ECO:0000313" key="2">
    <source>
        <dbReference type="EMBL" id="CAE0100484.1"/>
    </source>
</evidence>
<organism evidence="2">
    <name type="scientific">Haptolina ericina</name>
    <dbReference type="NCBI Taxonomy" id="156174"/>
    <lineage>
        <taxon>Eukaryota</taxon>
        <taxon>Haptista</taxon>
        <taxon>Haptophyta</taxon>
        <taxon>Prymnesiophyceae</taxon>
        <taxon>Prymnesiales</taxon>
        <taxon>Prymnesiaceae</taxon>
        <taxon>Haptolina</taxon>
    </lineage>
</organism>
<evidence type="ECO:0000256" key="1">
    <source>
        <dbReference type="SAM" id="Phobius"/>
    </source>
</evidence>